<proteinExistence type="predicted"/>
<keyword evidence="4" id="KW-0804">Transcription</keyword>
<organism evidence="8 9">
    <name type="scientific">Dendrobium chrysotoxum</name>
    <name type="common">Orchid</name>
    <dbReference type="NCBI Taxonomy" id="161865"/>
    <lineage>
        <taxon>Eukaryota</taxon>
        <taxon>Viridiplantae</taxon>
        <taxon>Streptophyta</taxon>
        <taxon>Embryophyta</taxon>
        <taxon>Tracheophyta</taxon>
        <taxon>Spermatophyta</taxon>
        <taxon>Magnoliopsida</taxon>
        <taxon>Liliopsida</taxon>
        <taxon>Asparagales</taxon>
        <taxon>Orchidaceae</taxon>
        <taxon>Epidendroideae</taxon>
        <taxon>Malaxideae</taxon>
        <taxon>Dendrobiinae</taxon>
        <taxon>Dendrobium</taxon>
    </lineage>
</organism>
<dbReference type="PROSITE" id="PS51032">
    <property type="entry name" value="AP2_ERF"/>
    <property type="match status" value="1"/>
</dbReference>
<sequence length="332" mass="36127">MRCSIYREKIHLITTNLKATFELKTCGILDKVVKIGSDIEPEEGEVHDGRKPVTGGGKTASVCEKKTKVDRRHGKRPLSATVKEEKEKEAEHMFSHYTSSRADYDTSAMVSALAHVIAGGSSAGEAQSQATTSPPLTAAAAASSVESMTERRRQYRGVRQRPWGKWAAEIRDPKKAARVWLGTYDTAEGAAIAYDEAALQFKGTKAKLNFPERVQGRTELGFLVSREIPTRRSKQLTTMQASVYPDLLQYAQLLQSGDDNLHNVTSGLYGGDAFMSESSSMAEASSSTISFTGSSTTNSVRPEVMLNFGSSYYCSSSLPKDDQSGRKDGGSQ</sequence>
<evidence type="ECO:0000256" key="3">
    <source>
        <dbReference type="ARBA" id="ARBA00023125"/>
    </source>
</evidence>
<dbReference type="InterPro" id="IPR036955">
    <property type="entry name" value="AP2/ERF_dom_sf"/>
</dbReference>
<dbReference type="GO" id="GO:0003700">
    <property type="term" value="F:DNA-binding transcription factor activity"/>
    <property type="evidence" value="ECO:0007669"/>
    <property type="project" value="InterPro"/>
</dbReference>
<name>A0AAV7HIA4_DENCH</name>
<evidence type="ECO:0000313" key="9">
    <source>
        <dbReference type="Proteomes" id="UP000775213"/>
    </source>
</evidence>
<dbReference type="SMART" id="SM00380">
    <property type="entry name" value="AP2"/>
    <property type="match status" value="1"/>
</dbReference>
<comment type="caution">
    <text evidence="8">The sequence shown here is derived from an EMBL/GenBank/DDBJ whole genome shotgun (WGS) entry which is preliminary data.</text>
</comment>
<feature type="compositionally biased region" description="Low complexity" evidence="6">
    <location>
        <begin position="130"/>
        <end position="144"/>
    </location>
</feature>
<gene>
    <name evidence="8" type="ORF">IEQ34_004466</name>
</gene>
<dbReference type="FunFam" id="3.30.730.10:FF:000001">
    <property type="entry name" value="Ethylene-responsive transcription factor 2"/>
    <property type="match status" value="1"/>
</dbReference>
<dbReference type="GO" id="GO:0003677">
    <property type="term" value="F:DNA binding"/>
    <property type="evidence" value="ECO:0007669"/>
    <property type="project" value="UniProtKB-KW"/>
</dbReference>
<dbReference type="GO" id="GO:0005634">
    <property type="term" value="C:nucleus"/>
    <property type="evidence" value="ECO:0007669"/>
    <property type="project" value="UniProtKB-SubCell"/>
</dbReference>
<feature type="region of interest" description="Disordered" evidence="6">
    <location>
        <begin position="125"/>
        <end position="156"/>
    </location>
</feature>
<evidence type="ECO:0000259" key="7">
    <source>
        <dbReference type="PROSITE" id="PS51032"/>
    </source>
</evidence>
<dbReference type="PRINTS" id="PR00367">
    <property type="entry name" value="ETHRSPELEMNT"/>
</dbReference>
<dbReference type="AlphaFoldDB" id="A0AAV7HIA4"/>
<evidence type="ECO:0000256" key="2">
    <source>
        <dbReference type="ARBA" id="ARBA00023015"/>
    </source>
</evidence>
<evidence type="ECO:0000313" key="8">
    <source>
        <dbReference type="EMBL" id="KAH0467228.1"/>
    </source>
</evidence>
<evidence type="ECO:0000256" key="1">
    <source>
        <dbReference type="ARBA" id="ARBA00004123"/>
    </source>
</evidence>
<dbReference type="InterPro" id="IPR001471">
    <property type="entry name" value="AP2/ERF_dom"/>
</dbReference>
<dbReference type="SUPFAM" id="SSF54171">
    <property type="entry name" value="DNA-binding domain"/>
    <property type="match status" value="1"/>
</dbReference>
<dbReference type="InterPro" id="IPR016177">
    <property type="entry name" value="DNA-bd_dom_sf"/>
</dbReference>
<accession>A0AAV7HIA4</accession>
<dbReference type="Proteomes" id="UP000775213">
    <property type="component" value="Unassembled WGS sequence"/>
</dbReference>
<keyword evidence="9" id="KW-1185">Reference proteome</keyword>
<evidence type="ECO:0000256" key="5">
    <source>
        <dbReference type="ARBA" id="ARBA00023242"/>
    </source>
</evidence>
<dbReference type="Gene3D" id="3.30.730.10">
    <property type="entry name" value="AP2/ERF domain"/>
    <property type="match status" value="1"/>
</dbReference>
<dbReference type="EMBL" id="JAGFBR010000005">
    <property type="protein sequence ID" value="KAH0467228.1"/>
    <property type="molecule type" value="Genomic_DNA"/>
</dbReference>
<comment type="subcellular location">
    <subcellularLocation>
        <location evidence="1">Nucleus</location>
    </subcellularLocation>
</comment>
<keyword evidence="3" id="KW-0238">DNA-binding</keyword>
<dbReference type="CDD" id="cd00018">
    <property type="entry name" value="AP2"/>
    <property type="match status" value="1"/>
</dbReference>
<evidence type="ECO:0000256" key="6">
    <source>
        <dbReference type="SAM" id="MobiDB-lite"/>
    </source>
</evidence>
<dbReference type="PANTHER" id="PTHR31190">
    <property type="entry name" value="DNA-BINDING DOMAIN"/>
    <property type="match status" value="1"/>
</dbReference>
<evidence type="ECO:0000256" key="4">
    <source>
        <dbReference type="ARBA" id="ARBA00023163"/>
    </source>
</evidence>
<dbReference type="InterPro" id="IPR044808">
    <property type="entry name" value="ERF_plant"/>
</dbReference>
<keyword evidence="2" id="KW-0805">Transcription regulation</keyword>
<dbReference type="GO" id="GO:0009873">
    <property type="term" value="P:ethylene-activated signaling pathway"/>
    <property type="evidence" value="ECO:0007669"/>
    <property type="project" value="InterPro"/>
</dbReference>
<feature type="domain" description="AP2/ERF" evidence="7">
    <location>
        <begin position="154"/>
        <end position="211"/>
    </location>
</feature>
<dbReference type="Pfam" id="PF00847">
    <property type="entry name" value="AP2"/>
    <property type="match status" value="1"/>
</dbReference>
<dbReference type="PANTHER" id="PTHR31190:SF489">
    <property type="entry name" value="ETHYLENE-RESPONSIVE TRANSCRIPTION FACTOR ERF113-RELATED"/>
    <property type="match status" value="1"/>
</dbReference>
<keyword evidence="5" id="KW-0539">Nucleus</keyword>
<protein>
    <recommendedName>
        <fullName evidence="7">AP2/ERF domain-containing protein</fullName>
    </recommendedName>
</protein>
<reference evidence="8 9" key="1">
    <citation type="journal article" date="2021" name="Hortic Res">
        <title>Chromosome-scale assembly of the Dendrobium chrysotoxum genome enhances the understanding of orchid evolution.</title>
        <authorList>
            <person name="Zhang Y."/>
            <person name="Zhang G.Q."/>
            <person name="Zhang D."/>
            <person name="Liu X.D."/>
            <person name="Xu X.Y."/>
            <person name="Sun W.H."/>
            <person name="Yu X."/>
            <person name="Zhu X."/>
            <person name="Wang Z.W."/>
            <person name="Zhao X."/>
            <person name="Zhong W.Y."/>
            <person name="Chen H."/>
            <person name="Yin W.L."/>
            <person name="Huang T."/>
            <person name="Niu S.C."/>
            <person name="Liu Z.J."/>
        </authorList>
    </citation>
    <scope>NUCLEOTIDE SEQUENCE [LARGE SCALE GENOMIC DNA]</scope>
    <source>
        <strain evidence="8">Lindl</strain>
    </source>
</reference>